<dbReference type="InterPro" id="IPR001841">
    <property type="entry name" value="Znf_RING"/>
</dbReference>
<feature type="compositionally biased region" description="Polar residues" evidence="16">
    <location>
        <begin position="245"/>
        <end position="255"/>
    </location>
</feature>
<keyword evidence="11 14" id="KW-0175">Coiled coil</keyword>
<feature type="region of interest" description="Disordered" evidence="16">
    <location>
        <begin position="212"/>
        <end position="240"/>
    </location>
</feature>
<feature type="coiled-coil region" evidence="15">
    <location>
        <begin position="411"/>
        <end position="440"/>
    </location>
</feature>
<keyword evidence="8 14" id="KW-0833">Ubl conjugation pathway</keyword>
<dbReference type="GO" id="GO:0006325">
    <property type="term" value="P:chromatin organization"/>
    <property type="evidence" value="ECO:0007669"/>
    <property type="project" value="UniProtKB-KW"/>
</dbReference>
<comment type="subcellular location">
    <subcellularLocation>
        <location evidence="2 14">Nucleus</location>
    </subcellularLocation>
</comment>
<dbReference type="OrthoDB" id="654191at2759"/>
<dbReference type="Pfam" id="PF00097">
    <property type="entry name" value="zf-C3HC4"/>
    <property type="match status" value="1"/>
</dbReference>
<dbReference type="InterPro" id="IPR017907">
    <property type="entry name" value="Znf_RING_CS"/>
</dbReference>
<keyword evidence="5 14" id="KW-0808">Transferase</keyword>
<feature type="coiled-coil region" evidence="15">
    <location>
        <begin position="587"/>
        <end position="633"/>
    </location>
</feature>
<keyword evidence="12 14" id="KW-0539">Nucleus</keyword>
<feature type="region of interest" description="Disordered" evidence="16">
    <location>
        <begin position="245"/>
        <end position="264"/>
    </location>
</feature>
<dbReference type="PANTHER" id="PTHR23163">
    <property type="entry name" value="RING FINGER PROTEIN-RELATED"/>
    <property type="match status" value="1"/>
</dbReference>
<dbReference type="InterPro" id="IPR013956">
    <property type="entry name" value="E3_ubiquit_lig_Bre1"/>
</dbReference>
<evidence type="ECO:0000256" key="6">
    <source>
        <dbReference type="ARBA" id="ARBA00022723"/>
    </source>
</evidence>
<dbReference type="Pfam" id="PF08647">
    <property type="entry name" value="BRE1"/>
    <property type="match status" value="1"/>
</dbReference>
<evidence type="ECO:0000256" key="5">
    <source>
        <dbReference type="ARBA" id="ARBA00022679"/>
    </source>
</evidence>
<comment type="pathway">
    <text evidence="3 14">Protein modification; protein ubiquitination.</text>
</comment>
<dbReference type="SMART" id="SM00184">
    <property type="entry name" value="RING"/>
    <property type="match status" value="1"/>
</dbReference>
<dbReference type="InterPro" id="IPR013083">
    <property type="entry name" value="Znf_RING/FYVE/PHD"/>
</dbReference>
<dbReference type="AlphaFoldDB" id="A0A1B2JAR6"/>
<evidence type="ECO:0000256" key="8">
    <source>
        <dbReference type="ARBA" id="ARBA00022786"/>
    </source>
</evidence>
<dbReference type="UniPathway" id="UPA00143"/>
<dbReference type="GO" id="GO:0016567">
    <property type="term" value="P:protein ubiquitination"/>
    <property type="evidence" value="ECO:0007669"/>
    <property type="project" value="UniProtKB-UniRule"/>
</dbReference>
<dbReference type="EC" id="2.3.2.27" evidence="14"/>
<feature type="compositionally biased region" description="Basic and acidic residues" evidence="16">
    <location>
        <begin position="1"/>
        <end position="19"/>
    </location>
</feature>
<feature type="coiled-coil region" evidence="15">
    <location>
        <begin position="517"/>
        <end position="555"/>
    </location>
</feature>
<evidence type="ECO:0000256" key="11">
    <source>
        <dbReference type="ARBA" id="ARBA00023054"/>
    </source>
</evidence>
<evidence type="ECO:0000313" key="19">
    <source>
        <dbReference type="Proteomes" id="UP000094565"/>
    </source>
</evidence>
<evidence type="ECO:0000256" key="3">
    <source>
        <dbReference type="ARBA" id="ARBA00004906"/>
    </source>
</evidence>
<evidence type="ECO:0000256" key="14">
    <source>
        <dbReference type="RuleBase" id="RU365038"/>
    </source>
</evidence>
<dbReference type="GO" id="GO:0033503">
    <property type="term" value="C:HULC complex"/>
    <property type="evidence" value="ECO:0007669"/>
    <property type="project" value="TreeGrafter"/>
</dbReference>
<dbReference type="GO" id="GO:0008270">
    <property type="term" value="F:zinc ion binding"/>
    <property type="evidence" value="ECO:0007669"/>
    <property type="project" value="UniProtKB-KW"/>
</dbReference>
<evidence type="ECO:0000259" key="17">
    <source>
        <dbReference type="PROSITE" id="PS50089"/>
    </source>
</evidence>
<evidence type="ECO:0000256" key="1">
    <source>
        <dbReference type="ARBA" id="ARBA00000900"/>
    </source>
</evidence>
<evidence type="ECO:0000256" key="2">
    <source>
        <dbReference type="ARBA" id="ARBA00004123"/>
    </source>
</evidence>
<evidence type="ECO:0000256" key="9">
    <source>
        <dbReference type="ARBA" id="ARBA00022833"/>
    </source>
</evidence>
<evidence type="ECO:0000256" key="10">
    <source>
        <dbReference type="ARBA" id="ARBA00022853"/>
    </source>
</evidence>
<evidence type="ECO:0000256" key="13">
    <source>
        <dbReference type="PROSITE-ProRule" id="PRU00175"/>
    </source>
</evidence>
<comment type="similarity">
    <text evidence="4 14">Belongs to the BRE1 family.</text>
</comment>
<evidence type="ECO:0000256" key="16">
    <source>
        <dbReference type="SAM" id="MobiDB-lite"/>
    </source>
</evidence>
<feature type="domain" description="RING-type" evidence="17">
    <location>
        <begin position="655"/>
        <end position="694"/>
    </location>
</feature>
<evidence type="ECO:0000256" key="7">
    <source>
        <dbReference type="ARBA" id="ARBA00022771"/>
    </source>
</evidence>
<accession>A0A1B2JAR6</accession>
<keyword evidence="6 14" id="KW-0479">Metal-binding</keyword>
<dbReference type="SUPFAM" id="SSF57850">
    <property type="entry name" value="RING/U-box"/>
    <property type="match status" value="1"/>
</dbReference>
<comment type="catalytic activity">
    <reaction evidence="1 14">
        <text>S-ubiquitinyl-[E2 ubiquitin-conjugating enzyme]-L-cysteine + [acceptor protein]-L-lysine = [E2 ubiquitin-conjugating enzyme]-L-cysteine + N(6)-ubiquitinyl-[acceptor protein]-L-lysine.</text>
        <dbReference type="EC" id="2.3.2.27"/>
    </reaction>
</comment>
<dbReference type="PROSITE" id="PS00518">
    <property type="entry name" value="ZF_RING_1"/>
    <property type="match status" value="1"/>
</dbReference>
<proteinExistence type="inferred from homology"/>
<keyword evidence="10 14" id="KW-0156">Chromatin regulator</keyword>
<dbReference type="GO" id="GO:0005634">
    <property type="term" value="C:nucleus"/>
    <property type="evidence" value="ECO:0007669"/>
    <property type="project" value="UniProtKB-SubCell"/>
</dbReference>
<evidence type="ECO:0000256" key="12">
    <source>
        <dbReference type="ARBA" id="ARBA00023242"/>
    </source>
</evidence>
<evidence type="ECO:0000313" key="18">
    <source>
        <dbReference type="EMBL" id="ANZ75091.1"/>
    </source>
</evidence>
<dbReference type="Gene3D" id="3.30.40.10">
    <property type="entry name" value="Zinc/RING finger domain, C3HC4 (zinc finger)"/>
    <property type="match status" value="1"/>
</dbReference>
<dbReference type="EMBL" id="CP014585">
    <property type="protein sequence ID" value="ANZ75091.1"/>
    <property type="molecule type" value="Genomic_DNA"/>
</dbReference>
<name>A0A1B2JAR6_PICPA</name>
<organism evidence="18 19">
    <name type="scientific">Komagataella pastoris</name>
    <name type="common">Yeast</name>
    <name type="synonym">Pichia pastoris</name>
    <dbReference type="NCBI Taxonomy" id="4922"/>
    <lineage>
        <taxon>Eukaryota</taxon>
        <taxon>Fungi</taxon>
        <taxon>Dikarya</taxon>
        <taxon>Ascomycota</taxon>
        <taxon>Saccharomycotina</taxon>
        <taxon>Pichiomycetes</taxon>
        <taxon>Pichiales</taxon>
        <taxon>Pichiaceae</taxon>
        <taxon>Komagataella</taxon>
    </lineage>
</organism>
<dbReference type="InterPro" id="IPR018957">
    <property type="entry name" value="Znf_C3HC4_RING-type"/>
</dbReference>
<keyword evidence="7 13" id="KW-0863">Zinc-finger</keyword>
<sequence length="707" mass="81588">MSVEDRKRLVEDDPPQQDHKKPKPQKVLDHLSEPGEMLTQKDIVFFKKEAIWRQMNHFKSNVNLIGLELEKYKSGYAKSVSHLSTVNQWIDQLIAAFLEQGFTVSEELNDKLIVDFDCNPDQEEGEHVSQLLEKLKEKRIALIKLFTPLLNSKLGETSDDATALNDSLAKAQRDKSKLIQENKMLNATLKDVKQQYLDIVKVKDRLESKSLSRINGNVEEDQPAESNVKPEPSDGNDSESVNITAVKTEPNGTPVNNETNDNDEDLQNNLEKVKLENSLLLQQLQETQQKLSINEKKLHELNLVMNNLSGDVLLKNSVVYSSLHSKYNDLETKFKELQDADKLNVEIVSKLQANNLDFEKKIVQEFEKEKNLLQKQLAKNEQDLARIRSHRDELLSQVSMLKAEKDKDLLYQELQKLIDIQNTRIDQLSAEKQVDEIEDKGEDRDVLLKKIHLLLAELKDIEAVFKKTREIESEKLKQYVESSSVITKLTTEKNKADQKYFATMRLKDSLAMENKLLKTSLNKSKELIDKNKELIAEYQSKVNILQNELLATLTELNKKTNVDISTMQKSLNELINSNTILKQQLSLQDAEVENKSLEVLEKDVELKENKRLIESLKFEKEKLTDRIQRYRETKSLGDLDDQSSSLESFRKLVYCDICERNFKKVAVTTCGHTFCKECIDDRINSRMRKCPNCNKPFSKMDVLEIHL</sequence>
<dbReference type="GO" id="GO:0061630">
    <property type="term" value="F:ubiquitin protein ligase activity"/>
    <property type="evidence" value="ECO:0007669"/>
    <property type="project" value="UniProtKB-EC"/>
</dbReference>
<evidence type="ECO:0000256" key="15">
    <source>
        <dbReference type="SAM" id="Coils"/>
    </source>
</evidence>
<feature type="region of interest" description="Disordered" evidence="16">
    <location>
        <begin position="1"/>
        <end position="27"/>
    </location>
</feature>
<gene>
    <name evidence="18" type="primary">BRE1</name>
    <name evidence="18" type="ORF">ATY40_BA7503141</name>
</gene>
<dbReference type="PANTHER" id="PTHR23163:SF0">
    <property type="entry name" value="E3 UBIQUITIN-PROTEIN LIGASE BRE1"/>
    <property type="match status" value="1"/>
</dbReference>
<evidence type="ECO:0000256" key="4">
    <source>
        <dbReference type="ARBA" id="ARBA00005555"/>
    </source>
</evidence>
<keyword evidence="19" id="KW-1185">Reference proteome</keyword>
<dbReference type="CDD" id="cd16499">
    <property type="entry name" value="RING-HC_Bre1-like"/>
    <property type="match status" value="1"/>
</dbReference>
<feature type="coiled-coil region" evidence="15">
    <location>
        <begin position="161"/>
        <end position="195"/>
    </location>
</feature>
<protein>
    <recommendedName>
        <fullName evidence="14">E3 ubiquitin protein ligase</fullName>
        <ecNumber evidence="14">2.3.2.27</ecNumber>
    </recommendedName>
</protein>
<keyword evidence="9 14" id="KW-0862">Zinc</keyword>
<dbReference type="PROSITE" id="PS50089">
    <property type="entry name" value="ZF_RING_2"/>
    <property type="match status" value="1"/>
</dbReference>
<dbReference type="Proteomes" id="UP000094565">
    <property type="component" value="Chromosome 2"/>
</dbReference>
<reference evidence="18 19" key="1">
    <citation type="submission" date="2016-02" db="EMBL/GenBank/DDBJ databases">
        <title>Comparative genomic and transcriptomic foundation for Pichia pastoris.</title>
        <authorList>
            <person name="Love K.R."/>
            <person name="Shah K.A."/>
            <person name="Whittaker C.A."/>
            <person name="Wu J."/>
            <person name="Bartlett M.C."/>
            <person name="Ma D."/>
            <person name="Leeson R.L."/>
            <person name="Priest M."/>
            <person name="Young S.K."/>
            <person name="Love J.C."/>
        </authorList>
    </citation>
    <scope>NUCLEOTIDE SEQUENCE [LARGE SCALE GENOMIC DNA]</scope>
    <source>
        <strain evidence="18 19">ATCC 28485</strain>
    </source>
</reference>